<evidence type="ECO:0000256" key="1">
    <source>
        <dbReference type="SAM" id="MobiDB-lite"/>
    </source>
</evidence>
<dbReference type="STRING" id="5364.A0A5C3N263"/>
<evidence type="ECO:0000313" key="3">
    <source>
        <dbReference type="Proteomes" id="UP000305948"/>
    </source>
</evidence>
<dbReference type="EMBL" id="ML213511">
    <property type="protein sequence ID" value="TFK51303.1"/>
    <property type="molecule type" value="Genomic_DNA"/>
</dbReference>
<feature type="region of interest" description="Disordered" evidence="1">
    <location>
        <begin position="111"/>
        <end position="132"/>
    </location>
</feature>
<gene>
    <name evidence="2" type="ORF">OE88DRAFT_1531670</name>
</gene>
<evidence type="ECO:0000313" key="2">
    <source>
        <dbReference type="EMBL" id="TFK51303.1"/>
    </source>
</evidence>
<organism evidence="2 3">
    <name type="scientific">Heliocybe sulcata</name>
    <dbReference type="NCBI Taxonomy" id="5364"/>
    <lineage>
        <taxon>Eukaryota</taxon>
        <taxon>Fungi</taxon>
        <taxon>Dikarya</taxon>
        <taxon>Basidiomycota</taxon>
        <taxon>Agaricomycotina</taxon>
        <taxon>Agaricomycetes</taxon>
        <taxon>Gloeophyllales</taxon>
        <taxon>Gloeophyllaceae</taxon>
        <taxon>Heliocybe</taxon>
    </lineage>
</organism>
<accession>A0A5C3N263</accession>
<proteinExistence type="predicted"/>
<protein>
    <submittedName>
        <fullName evidence="2">Uncharacterized protein</fullName>
    </submittedName>
</protein>
<dbReference type="Proteomes" id="UP000305948">
    <property type="component" value="Unassembled WGS sequence"/>
</dbReference>
<reference evidence="2 3" key="1">
    <citation type="journal article" date="2019" name="Nat. Ecol. Evol.">
        <title>Megaphylogeny resolves global patterns of mushroom evolution.</title>
        <authorList>
            <person name="Varga T."/>
            <person name="Krizsan K."/>
            <person name="Foldi C."/>
            <person name="Dima B."/>
            <person name="Sanchez-Garcia M."/>
            <person name="Sanchez-Ramirez S."/>
            <person name="Szollosi G.J."/>
            <person name="Szarkandi J.G."/>
            <person name="Papp V."/>
            <person name="Albert L."/>
            <person name="Andreopoulos W."/>
            <person name="Angelini C."/>
            <person name="Antonin V."/>
            <person name="Barry K.W."/>
            <person name="Bougher N.L."/>
            <person name="Buchanan P."/>
            <person name="Buyck B."/>
            <person name="Bense V."/>
            <person name="Catcheside P."/>
            <person name="Chovatia M."/>
            <person name="Cooper J."/>
            <person name="Damon W."/>
            <person name="Desjardin D."/>
            <person name="Finy P."/>
            <person name="Geml J."/>
            <person name="Haridas S."/>
            <person name="Hughes K."/>
            <person name="Justo A."/>
            <person name="Karasinski D."/>
            <person name="Kautmanova I."/>
            <person name="Kiss B."/>
            <person name="Kocsube S."/>
            <person name="Kotiranta H."/>
            <person name="LaButti K.M."/>
            <person name="Lechner B.E."/>
            <person name="Liimatainen K."/>
            <person name="Lipzen A."/>
            <person name="Lukacs Z."/>
            <person name="Mihaltcheva S."/>
            <person name="Morgado L.N."/>
            <person name="Niskanen T."/>
            <person name="Noordeloos M.E."/>
            <person name="Ohm R.A."/>
            <person name="Ortiz-Santana B."/>
            <person name="Ovrebo C."/>
            <person name="Racz N."/>
            <person name="Riley R."/>
            <person name="Savchenko A."/>
            <person name="Shiryaev A."/>
            <person name="Soop K."/>
            <person name="Spirin V."/>
            <person name="Szebenyi C."/>
            <person name="Tomsovsky M."/>
            <person name="Tulloss R.E."/>
            <person name="Uehling J."/>
            <person name="Grigoriev I.V."/>
            <person name="Vagvolgyi C."/>
            <person name="Papp T."/>
            <person name="Martin F.M."/>
            <person name="Miettinen O."/>
            <person name="Hibbett D.S."/>
            <person name="Nagy L.G."/>
        </authorList>
    </citation>
    <scope>NUCLEOTIDE SEQUENCE [LARGE SCALE GENOMIC DNA]</scope>
    <source>
        <strain evidence="2 3">OMC1185</strain>
    </source>
</reference>
<dbReference type="AlphaFoldDB" id="A0A5C3N263"/>
<keyword evidence="3" id="KW-1185">Reference proteome</keyword>
<sequence>MHVMTLRYEVDDRIFRYTMYVHNKTFMELIRRTDEEWLGKGRLLWWTDWGRENARMVVCHMDFHWLRYVHGTRVVCPPERVTESRVPGQGVLQRIKVLDFNLRPYLPRPSYLQDEEASPTSTPPVQPAPVSWPVVDGEEASLSPSRENDRNNSTVNGDVVETSLVLEPSQIVCEAVFKEPVETTLPYRMVSRVTRVPQGTHGSWWGFSGFMMDEERLIGLKSTALSEGDMCEIMVYTL</sequence>
<dbReference type="OrthoDB" id="2745718at2759"/>
<name>A0A5C3N263_9AGAM</name>